<feature type="domain" description="ABC transmembrane type-1" evidence="8">
    <location>
        <begin position="95"/>
        <end position="285"/>
    </location>
</feature>
<dbReference type="EMBL" id="QZEY01000001">
    <property type="protein sequence ID" value="RJL35400.1"/>
    <property type="molecule type" value="Genomic_DNA"/>
</dbReference>
<evidence type="ECO:0000259" key="8">
    <source>
        <dbReference type="PROSITE" id="PS50928"/>
    </source>
</evidence>
<evidence type="ECO:0000256" key="4">
    <source>
        <dbReference type="ARBA" id="ARBA00022692"/>
    </source>
</evidence>
<dbReference type="Proteomes" id="UP000265768">
    <property type="component" value="Unassembled WGS sequence"/>
</dbReference>
<gene>
    <name evidence="9" type="ORF">D5H75_00850</name>
</gene>
<keyword evidence="5 7" id="KW-1133">Transmembrane helix</keyword>
<dbReference type="CDD" id="cd06261">
    <property type="entry name" value="TM_PBP2"/>
    <property type="match status" value="1"/>
</dbReference>
<dbReference type="SUPFAM" id="SSF161098">
    <property type="entry name" value="MetI-like"/>
    <property type="match status" value="1"/>
</dbReference>
<feature type="transmembrane region" description="Helical" evidence="7">
    <location>
        <begin position="99"/>
        <end position="123"/>
    </location>
</feature>
<keyword evidence="6 7" id="KW-0472">Membrane</keyword>
<proteinExistence type="inferred from homology"/>
<dbReference type="Gene3D" id="1.10.3720.10">
    <property type="entry name" value="MetI-like"/>
    <property type="match status" value="1"/>
</dbReference>
<feature type="transmembrane region" description="Helical" evidence="7">
    <location>
        <begin position="130"/>
        <end position="154"/>
    </location>
</feature>
<feature type="transmembrane region" description="Helical" evidence="7">
    <location>
        <begin position="266"/>
        <end position="285"/>
    </location>
</feature>
<evidence type="ECO:0000313" key="10">
    <source>
        <dbReference type="Proteomes" id="UP000265768"/>
    </source>
</evidence>
<evidence type="ECO:0000256" key="5">
    <source>
        <dbReference type="ARBA" id="ARBA00022989"/>
    </source>
</evidence>
<feature type="transmembrane region" description="Helical" evidence="7">
    <location>
        <begin position="32"/>
        <end position="54"/>
    </location>
</feature>
<comment type="similarity">
    <text evidence="7">Belongs to the binding-protein-dependent transport system permease family.</text>
</comment>
<dbReference type="RefSeq" id="WP_119924371.1">
    <property type="nucleotide sequence ID" value="NZ_QZEY01000001.1"/>
</dbReference>
<keyword evidence="4 7" id="KW-0812">Transmembrane</keyword>
<evidence type="ECO:0000256" key="2">
    <source>
        <dbReference type="ARBA" id="ARBA00022448"/>
    </source>
</evidence>
<keyword evidence="3" id="KW-1003">Cell membrane</keyword>
<dbReference type="GO" id="GO:0005886">
    <property type="term" value="C:plasma membrane"/>
    <property type="evidence" value="ECO:0007669"/>
    <property type="project" value="UniProtKB-SubCell"/>
</dbReference>
<organism evidence="9 10">
    <name type="scientific">Bailinhaonella thermotolerans</name>
    <dbReference type="NCBI Taxonomy" id="1070861"/>
    <lineage>
        <taxon>Bacteria</taxon>
        <taxon>Bacillati</taxon>
        <taxon>Actinomycetota</taxon>
        <taxon>Actinomycetes</taxon>
        <taxon>Streptosporangiales</taxon>
        <taxon>Streptosporangiaceae</taxon>
        <taxon>Bailinhaonella</taxon>
    </lineage>
</organism>
<dbReference type="Pfam" id="PF00528">
    <property type="entry name" value="BPD_transp_1"/>
    <property type="match status" value="1"/>
</dbReference>
<reference evidence="9 10" key="1">
    <citation type="submission" date="2018-09" db="EMBL/GenBank/DDBJ databases">
        <title>YIM 75507 draft genome.</title>
        <authorList>
            <person name="Tang S."/>
            <person name="Feng Y."/>
        </authorList>
    </citation>
    <scope>NUCLEOTIDE SEQUENCE [LARGE SCALE GENOMIC DNA]</scope>
    <source>
        <strain evidence="9 10">YIM 75507</strain>
    </source>
</reference>
<dbReference type="OrthoDB" id="9794684at2"/>
<comment type="caution">
    <text evidence="9">The sequence shown here is derived from an EMBL/GenBank/DDBJ whole genome shotgun (WGS) entry which is preliminary data.</text>
</comment>
<evidence type="ECO:0000256" key="3">
    <source>
        <dbReference type="ARBA" id="ARBA00022475"/>
    </source>
</evidence>
<dbReference type="PANTHER" id="PTHR43744">
    <property type="entry name" value="ABC TRANSPORTER PERMEASE PROTEIN MG189-RELATED-RELATED"/>
    <property type="match status" value="1"/>
</dbReference>
<dbReference type="PROSITE" id="PS50928">
    <property type="entry name" value="ABC_TM1"/>
    <property type="match status" value="1"/>
</dbReference>
<keyword evidence="2 7" id="KW-0813">Transport</keyword>
<dbReference type="PANTHER" id="PTHR43744:SF4">
    <property type="entry name" value="OSMOPROTECTIVE COMPOUNDS UPTAKE PERMEASE PROTEIN GGTD"/>
    <property type="match status" value="1"/>
</dbReference>
<dbReference type="InterPro" id="IPR035906">
    <property type="entry name" value="MetI-like_sf"/>
</dbReference>
<dbReference type="AlphaFoldDB" id="A0A3A4B4A3"/>
<dbReference type="InterPro" id="IPR000515">
    <property type="entry name" value="MetI-like"/>
</dbReference>
<evidence type="ECO:0000313" key="9">
    <source>
        <dbReference type="EMBL" id="RJL35400.1"/>
    </source>
</evidence>
<keyword evidence="10" id="KW-1185">Reference proteome</keyword>
<evidence type="ECO:0000256" key="1">
    <source>
        <dbReference type="ARBA" id="ARBA00004651"/>
    </source>
</evidence>
<feature type="transmembrane region" description="Helical" evidence="7">
    <location>
        <begin position="166"/>
        <end position="186"/>
    </location>
</feature>
<accession>A0A3A4B4A3</accession>
<name>A0A3A4B4A3_9ACTN</name>
<sequence>MTAVAAGERSTAAGAPRRSAAGRIVDRLGSGLVQLVMIVVALFWLVPTLGLLVVSLREETANNASGWWTVFTKPAELTLNNYARILGNEAFTSSFWNTVLIAVPTTVLVVVISACAAYAFAWIEFPGRDWMFLIVVSLLVVPIQVALIPVAQLYGVLGIFGSIPSVVAFHVAFGLPFAIFLLRNYFIGIPRELLEAARMDGGGEVTIFLRVIFPLGGPAIASLAIFQFLWVWNDLLVALVFADTDAQPMTKALQSEMRQFGTNIDILAPGAFLSLIVPLIVFFAFQRYFVQGVLAGSVK</sequence>
<feature type="transmembrane region" description="Helical" evidence="7">
    <location>
        <begin position="207"/>
        <end position="232"/>
    </location>
</feature>
<evidence type="ECO:0000256" key="7">
    <source>
        <dbReference type="RuleBase" id="RU363032"/>
    </source>
</evidence>
<dbReference type="GO" id="GO:0055085">
    <property type="term" value="P:transmembrane transport"/>
    <property type="evidence" value="ECO:0007669"/>
    <property type="project" value="InterPro"/>
</dbReference>
<protein>
    <submittedName>
        <fullName evidence="9">Carbohydrate ABC transporter permease</fullName>
    </submittedName>
</protein>
<evidence type="ECO:0000256" key="6">
    <source>
        <dbReference type="ARBA" id="ARBA00023136"/>
    </source>
</evidence>
<comment type="subcellular location">
    <subcellularLocation>
        <location evidence="1 7">Cell membrane</location>
        <topology evidence="1 7">Multi-pass membrane protein</topology>
    </subcellularLocation>
</comment>